<keyword evidence="3" id="KW-1185">Reference proteome</keyword>
<sequence length="140" mass="15123">MSHASDIAKDVSLPSTPARISSPTRPSTPVDNVETASPASLRFWTIPKIAAELRRRGIPYPATARKAELYRLLNTNPETPRPGTSTQAIDGSTPGLQATMSTLLFSVNIINERLEKLENQVAIINPAAIPSMLPETLPKP</sequence>
<evidence type="ECO:0008006" key="4">
    <source>
        <dbReference type="Google" id="ProtNLM"/>
    </source>
</evidence>
<feature type="non-terminal residue" evidence="2">
    <location>
        <position position="1"/>
    </location>
</feature>
<protein>
    <recommendedName>
        <fullName evidence="4">HeH/LEM domain-containing protein</fullName>
    </recommendedName>
</protein>
<reference evidence="2" key="1">
    <citation type="submission" date="2022-03" db="EMBL/GenBank/DDBJ databases">
        <authorList>
            <person name="Alioto T."/>
            <person name="Alioto T."/>
            <person name="Gomez Garrido J."/>
        </authorList>
    </citation>
    <scope>NUCLEOTIDE SEQUENCE</scope>
</reference>
<dbReference type="EMBL" id="OW240917">
    <property type="protein sequence ID" value="CAH2299720.1"/>
    <property type="molecule type" value="Genomic_DNA"/>
</dbReference>
<dbReference type="Proteomes" id="UP001295444">
    <property type="component" value="Chromosome 06"/>
</dbReference>
<evidence type="ECO:0000313" key="2">
    <source>
        <dbReference type="EMBL" id="CAH2299720.1"/>
    </source>
</evidence>
<feature type="non-terminal residue" evidence="2">
    <location>
        <position position="140"/>
    </location>
</feature>
<accession>A0AAD1SE60</accession>
<dbReference type="InterPro" id="IPR036361">
    <property type="entry name" value="SAP_dom_sf"/>
</dbReference>
<proteinExistence type="predicted"/>
<evidence type="ECO:0000313" key="3">
    <source>
        <dbReference type="Proteomes" id="UP001295444"/>
    </source>
</evidence>
<name>A0AAD1SE60_PELCU</name>
<feature type="region of interest" description="Disordered" evidence="1">
    <location>
        <begin position="74"/>
        <end position="94"/>
    </location>
</feature>
<dbReference type="Gene3D" id="1.10.720.30">
    <property type="entry name" value="SAP domain"/>
    <property type="match status" value="1"/>
</dbReference>
<organism evidence="2 3">
    <name type="scientific">Pelobates cultripes</name>
    <name type="common">Western spadefoot toad</name>
    <dbReference type="NCBI Taxonomy" id="61616"/>
    <lineage>
        <taxon>Eukaryota</taxon>
        <taxon>Metazoa</taxon>
        <taxon>Chordata</taxon>
        <taxon>Craniata</taxon>
        <taxon>Vertebrata</taxon>
        <taxon>Euteleostomi</taxon>
        <taxon>Amphibia</taxon>
        <taxon>Batrachia</taxon>
        <taxon>Anura</taxon>
        <taxon>Pelobatoidea</taxon>
        <taxon>Pelobatidae</taxon>
        <taxon>Pelobates</taxon>
    </lineage>
</organism>
<feature type="compositionally biased region" description="Polar residues" evidence="1">
    <location>
        <begin position="13"/>
        <end position="36"/>
    </location>
</feature>
<feature type="region of interest" description="Disordered" evidence="1">
    <location>
        <begin position="1"/>
        <end position="36"/>
    </location>
</feature>
<dbReference type="AlphaFoldDB" id="A0AAD1SE60"/>
<evidence type="ECO:0000256" key="1">
    <source>
        <dbReference type="SAM" id="MobiDB-lite"/>
    </source>
</evidence>
<gene>
    <name evidence="2" type="ORF">PECUL_23A052320</name>
</gene>